<feature type="non-terminal residue" evidence="4">
    <location>
        <position position="1"/>
    </location>
</feature>
<reference evidence="4 5" key="1">
    <citation type="submission" date="2017-04" db="EMBL/GenBank/DDBJ databases">
        <title>Genome Sequence of the Model Brown-Rot Fungus Postia placenta SB12.</title>
        <authorList>
            <consortium name="DOE Joint Genome Institute"/>
            <person name="Gaskell J."/>
            <person name="Kersten P."/>
            <person name="Larrondo L.F."/>
            <person name="Canessa P."/>
            <person name="Martinez D."/>
            <person name="Hibbett D."/>
            <person name="Schmoll M."/>
            <person name="Kubicek C.P."/>
            <person name="Martinez A.T."/>
            <person name="Yadav J."/>
            <person name="Master E."/>
            <person name="Magnuson J.K."/>
            <person name="James T."/>
            <person name="Yaver D."/>
            <person name="Berka R."/>
            <person name="Labutti K."/>
            <person name="Lipzen A."/>
            <person name="Aerts A."/>
            <person name="Barry K."/>
            <person name="Henrissat B."/>
            <person name="Blanchette R."/>
            <person name="Grigoriev I."/>
            <person name="Cullen D."/>
        </authorList>
    </citation>
    <scope>NUCLEOTIDE SEQUENCE [LARGE SCALE GENOMIC DNA]</scope>
    <source>
        <strain evidence="4 5">MAD-698-R-SB12</strain>
    </source>
</reference>
<dbReference type="EMBL" id="KZ110592">
    <property type="protein sequence ID" value="OSX66360.1"/>
    <property type="molecule type" value="Genomic_DNA"/>
</dbReference>
<evidence type="ECO:0000256" key="1">
    <source>
        <dbReference type="ARBA" id="ARBA00001148"/>
    </source>
</evidence>
<keyword evidence="5" id="KW-1185">Reference proteome</keyword>
<dbReference type="SFLD" id="SFLDS00028">
    <property type="entry name" value="Proline_Racemase"/>
    <property type="match status" value="1"/>
</dbReference>
<dbReference type="STRING" id="670580.A0A1X6NCV9"/>
<dbReference type="SUPFAM" id="SSF54506">
    <property type="entry name" value="Diaminopimelate epimerase-like"/>
    <property type="match status" value="1"/>
</dbReference>
<evidence type="ECO:0000313" key="4">
    <source>
        <dbReference type="EMBL" id="OSX66360.1"/>
    </source>
</evidence>
<dbReference type="PIRSF" id="PIRSF029792">
    <property type="entry name" value="Pro_racemase"/>
    <property type="match status" value="1"/>
</dbReference>
<dbReference type="OrthoDB" id="6409228at2759"/>
<dbReference type="GO" id="GO:0050346">
    <property type="term" value="F:trans-L-3-hydroxyproline dehydratase activity"/>
    <property type="evidence" value="ECO:0007669"/>
    <property type="project" value="UniProtKB-EC"/>
</dbReference>
<proteinExistence type="inferred from homology"/>
<feature type="non-terminal residue" evidence="4">
    <location>
        <position position="380"/>
    </location>
</feature>
<sequence length="380" mass="40249">QTIKTIDMHTSGEPTRIVISGCPELKGRTLLEKRAFAREKMDHLRKRLMMEPRGHAEMYGALLVRHTELTENGEADIGVLFMHNEGYSTMCGHATIALGRFLVDTHDERIFPQRGQLIKDERGDVELRLHAPCGVVRLGVPVMAAEGRGLRSDPTCRVRFVSVPSFVSARDVLVEIPEEARWTALRAAGRTGVRVDVAYGGAFYAFVSAAELGFTNGLRGTTVRELDAATAAVKRAVAALPGVVAHPSERALEYLYGVIVTEGPADDPATDGGLSACFFADQQLDRSPTGSGVSARVALAVAAGKLSVGEPAEFHSLVSMADAGSAFTGAAVETAVMADGGDGGRQWDAVRVEVSGRAFYTGAHAFVAETGDGLAGAGVI</sequence>
<evidence type="ECO:0000313" key="5">
    <source>
        <dbReference type="Proteomes" id="UP000194127"/>
    </source>
</evidence>
<gene>
    <name evidence="4" type="ORF">POSPLADRAFT_1082966</name>
</gene>
<dbReference type="Proteomes" id="UP000194127">
    <property type="component" value="Unassembled WGS sequence"/>
</dbReference>
<comment type="similarity">
    <text evidence="2">Belongs to the proline racemase family.</text>
</comment>
<evidence type="ECO:0000256" key="2">
    <source>
        <dbReference type="ARBA" id="ARBA00007529"/>
    </source>
</evidence>
<name>A0A1X6NCV9_9APHY</name>
<accession>A0A1X6NCV9</accession>
<dbReference type="FunFam" id="3.10.310.10:FF:000003">
    <property type="entry name" value="Proline racemase"/>
    <property type="match status" value="1"/>
</dbReference>
<dbReference type="PANTHER" id="PTHR33442">
    <property type="entry name" value="TRANS-3-HYDROXY-L-PROLINE DEHYDRATASE"/>
    <property type="match status" value="1"/>
</dbReference>
<dbReference type="PANTHER" id="PTHR33442:SF1">
    <property type="entry name" value="TRANS-3-HYDROXY-L-PROLINE DEHYDRATASE"/>
    <property type="match status" value="1"/>
</dbReference>
<dbReference type="GeneID" id="36327961"/>
<organism evidence="4 5">
    <name type="scientific">Postia placenta MAD-698-R-SB12</name>
    <dbReference type="NCBI Taxonomy" id="670580"/>
    <lineage>
        <taxon>Eukaryota</taxon>
        <taxon>Fungi</taxon>
        <taxon>Dikarya</taxon>
        <taxon>Basidiomycota</taxon>
        <taxon>Agaricomycotina</taxon>
        <taxon>Agaricomycetes</taxon>
        <taxon>Polyporales</taxon>
        <taxon>Adustoporiaceae</taxon>
        <taxon>Rhodonia</taxon>
    </lineage>
</organism>
<dbReference type="InterPro" id="IPR008794">
    <property type="entry name" value="Pro_racemase_fam"/>
</dbReference>
<dbReference type="Pfam" id="PF05544">
    <property type="entry name" value="Pro_racemase"/>
    <property type="match status" value="1"/>
</dbReference>
<dbReference type="EC" id="4.2.1.77" evidence="3"/>
<evidence type="ECO:0000256" key="3">
    <source>
        <dbReference type="ARBA" id="ARBA00013105"/>
    </source>
</evidence>
<comment type="catalytic activity">
    <reaction evidence="1">
        <text>trans-3-hydroxy-L-proline = 1-pyrroline-2-carboxylate + H2O</text>
        <dbReference type="Rhea" id="RHEA:10320"/>
        <dbReference type="ChEBI" id="CHEBI:15377"/>
        <dbReference type="ChEBI" id="CHEBI:39785"/>
        <dbReference type="ChEBI" id="CHEBI:57938"/>
        <dbReference type="EC" id="4.2.1.77"/>
    </reaction>
</comment>
<dbReference type="RefSeq" id="XP_024343154.1">
    <property type="nucleotide sequence ID" value="XM_024483012.1"/>
</dbReference>
<dbReference type="Gene3D" id="3.10.310.10">
    <property type="entry name" value="Diaminopimelate Epimerase, Chain A, domain 1"/>
    <property type="match status" value="2"/>
</dbReference>
<dbReference type="AlphaFoldDB" id="A0A1X6NCV9"/>
<protein>
    <recommendedName>
        <fullName evidence="3">trans-L-3-hydroxyproline dehydratase</fullName>
        <ecNumber evidence="3">4.2.1.77</ecNumber>
    </recommendedName>
</protein>